<comment type="similarity">
    <text evidence="2 8">Belongs to the GMC oxidoreductase family.</text>
</comment>
<evidence type="ECO:0000256" key="8">
    <source>
        <dbReference type="RuleBase" id="RU003968"/>
    </source>
</evidence>
<accession>A0AAN7KF53</accession>
<evidence type="ECO:0000259" key="11">
    <source>
        <dbReference type="PROSITE" id="PS00624"/>
    </source>
</evidence>
<dbReference type="InterPro" id="IPR051871">
    <property type="entry name" value="GMC_Oxidoreductase-Related"/>
</dbReference>
<evidence type="ECO:0000256" key="5">
    <source>
        <dbReference type="ARBA" id="ARBA00022827"/>
    </source>
</evidence>
<evidence type="ECO:0000256" key="2">
    <source>
        <dbReference type="ARBA" id="ARBA00010790"/>
    </source>
</evidence>
<keyword evidence="13" id="KW-1185">Reference proteome</keyword>
<name>A0AAN7KF53_TRANT</name>
<dbReference type="InterPro" id="IPR036188">
    <property type="entry name" value="FAD/NAD-bd_sf"/>
</dbReference>
<evidence type="ECO:0000256" key="6">
    <source>
        <dbReference type="PIRSR" id="PIRSR000137-2"/>
    </source>
</evidence>
<feature type="binding site" evidence="6">
    <location>
        <position position="502"/>
    </location>
    <ligand>
        <name>FAD</name>
        <dbReference type="ChEBI" id="CHEBI:57692"/>
    </ligand>
</feature>
<feature type="chain" id="PRO_5042849143" description="Glucose-methanol-choline oxidoreductase N-terminal domain-containing protein" evidence="9">
    <location>
        <begin position="30"/>
        <end position="535"/>
    </location>
</feature>
<dbReference type="PANTHER" id="PTHR45968:SF19">
    <property type="entry name" value="GLUCOSE-METHANOL-CHOLINE (GMC) OXIDOREDUCTASE FAMILY PROTEIN"/>
    <property type="match status" value="1"/>
</dbReference>
<dbReference type="SUPFAM" id="SSF51905">
    <property type="entry name" value="FAD/NAD(P)-binding domain"/>
    <property type="match status" value="1"/>
</dbReference>
<evidence type="ECO:0000256" key="9">
    <source>
        <dbReference type="SAM" id="SignalP"/>
    </source>
</evidence>
<evidence type="ECO:0000256" key="7">
    <source>
        <dbReference type="PIRSR" id="PIRSR000137-3"/>
    </source>
</evidence>
<dbReference type="SUPFAM" id="SSF54373">
    <property type="entry name" value="FAD-linked reductases, C-terminal domain"/>
    <property type="match status" value="1"/>
</dbReference>
<comment type="cofactor">
    <cofactor evidence="1 6">
        <name>FAD</name>
        <dbReference type="ChEBI" id="CHEBI:57692"/>
    </cofactor>
</comment>
<dbReference type="Pfam" id="PF05199">
    <property type="entry name" value="GMC_oxred_C"/>
    <property type="match status" value="1"/>
</dbReference>
<comment type="caution">
    <text evidence="12">The sequence shown here is derived from an EMBL/GenBank/DDBJ whole genome shotgun (WGS) entry which is preliminary data.</text>
</comment>
<keyword evidence="3 8" id="KW-0285">Flavoprotein</keyword>
<gene>
    <name evidence="12" type="ORF">SAY86_009051</name>
</gene>
<dbReference type="InterPro" id="IPR007867">
    <property type="entry name" value="GMC_OxRtase_C"/>
</dbReference>
<dbReference type="Gene3D" id="3.30.410.40">
    <property type="match status" value="1"/>
</dbReference>
<dbReference type="AlphaFoldDB" id="A0AAN7KF53"/>
<dbReference type="Proteomes" id="UP001346149">
    <property type="component" value="Unassembled WGS sequence"/>
</dbReference>
<dbReference type="InterPro" id="IPR000172">
    <property type="entry name" value="GMC_OxRdtase_N"/>
</dbReference>
<feature type="signal peptide" evidence="9">
    <location>
        <begin position="1"/>
        <end position="29"/>
    </location>
</feature>
<dbReference type="Gene3D" id="3.50.50.60">
    <property type="entry name" value="FAD/NAD(P)-binding domain"/>
    <property type="match status" value="1"/>
</dbReference>
<dbReference type="PIRSF" id="PIRSF000137">
    <property type="entry name" value="Alcohol_oxidase"/>
    <property type="match status" value="1"/>
</dbReference>
<keyword evidence="7" id="KW-1015">Disulfide bond</keyword>
<keyword evidence="4 9" id="KW-0732">Signal</keyword>
<dbReference type="PROSITE" id="PS00624">
    <property type="entry name" value="GMC_OXRED_2"/>
    <property type="match status" value="1"/>
</dbReference>
<dbReference type="GO" id="GO:0050660">
    <property type="term" value="F:flavin adenine dinucleotide binding"/>
    <property type="evidence" value="ECO:0007669"/>
    <property type="project" value="InterPro"/>
</dbReference>
<dbReference type="PROSITE" id="PS00623">
    <property type="entry name" value="GMC_OXRED_1"/>
    <property type="match status" value="1"/>
</dbReference>
<sequence>MGHREIYMAAPHMIDRLSILLVLLGVVSSRPSSSMLQGMNLPHMTWDVEEVSGKSFDYIIVGGGTAGCPLASTLSMKFSVLLVERGGSPYENPLVIEKKYYGLSLLETDYFSSLSQRFVSADGVSNLRGRVLGGSSAINGGFYSRASREFVERSGWDQEMVEKAYEWVESRVVFQPALTPWQTTTQFGLLQAGILPYNGYSLEHVEGTKIGGSIFDKSGIRHTSADLLRGGNPENVTVLLNATVKNIVFRNSSGGNETWATGISFIRSDQSTEETFEAFLNMANDSTAPQGDIILAAGAIGSPTILLLSGVGPPKHLEKFDIPVIVNLTGVGRDMKDSPCISLLADSRPMERPADPPQVTGIASDLKFVIEAGILPISFNTTLIPVAGKLAFPVSKGRLKLNSTDPRENPSVKFNYLNKEQDLRQCVEMVELLQRVVSSQAVTIFLGVEHKKGIMSGQEELSSFCKKNVRTFYHYHGGCPVGSVVDSDYRVHGVKGLRVVDGSTFLESPGTNPMATLMMLGRYQGMKILQERKSA</sequence>
<dbReference type="EMBL" id="JAXQNO010000024">
    <property type="protein sequence ID" value="KAK4763283.1"/>
    <property type="molecule type" value="Genomic_DNA"/>
</dbReference>
<feature type="domain" description="Glucose-methanol-choline oxidoreductase N-terminal" evidence="11">
    <location>
        <begin position="298"/>
        <end position="312"/>
    </location>
</feature>
<evidence type="ECO:0000256" key="4">
    <source>
        <dbReference type="ARBA" id="ARBA00022729"/>
    </source>
</evidence>
<proteinExistence type="inferred from homology"/>
<feature type="disulfide bond" evidence="7">
    <location>
        <begin position="426"/>
        <end position="465"/>
    </location>
</feature>
<feature type="binding site" evidence="6">
    <location>
        <position position="131"/>
    </location>
    <ligand>
        <name>FAD</name>
        <dbReference type="ChEBI" id="CHEBI:57692"/>
    </ligand>
</feature>
<evidence type="ECO:0000256" key="1">
    <source>
        <dbReference type="ARBA" id="ARBA00001974"/>
    </source>
</evidence>
<reference evidence="12 13" key="1">
    <citation type="journal article" date="2023" name="Hortic Res">
        <title>Pangenome of water caltrop reveals structural variations and asymmetric subgenome divergence after allopolyploidization.</title>
        <authorList>
            <person name="Zhang X."/>
            <person name="Chen Y."/>
            <person name="Wang L."/>
            <person name="Yuan Y."/>
            <person name="Fang M."/>
            <person name="Shi L."/>
            <person name="Lu R."/>
            <person name="Comes H.P."/>
            <person name="Ma Y."/>
            <person name="Chen Y."/>
            <person name="Huang G."/>
            <person name="Zhou Y."/>
            <person name="Zheng Z."/>
            <person name="Qiu Y."/>
        </authorList>
    </citation>
    <scope>NUCLEOTIDE SEQUENCE [LARGE SCALE GENOMIC DNA]</scope>
    <source>
        <strain evidence="12">F231</strain>
    </source>
</reference>
<dbReference type="InterPro" id="IPR012132">
    <property type="entry name" value="GMC_OxRdtase"/>
</dbReference>
<evidence type="ECO:0000256" key="3">
    <source>
        <dbReference type="ARBA" id="ARBA00022630"/>
    </source>
</evidence>
<organism evidence="12 13">
    <name type="scientific">Trapa natans</name>
    <name type="common">Water chestnut</name>
    <dbReference type="NCBI Taxonomy" id="22666"/>
    <lineage>
        <taxon>Eukaryota</taxon>
        <taxon>Viridiplantae</taxon>
        <taxon>Streptophyta</taxon>
        <taxon>Embryophyta</taxon>
        <taxon>Tracheophyta</taxon>
        <taxon>Spermatophyta</taxon>
        <taxon>Magnoliopsida</taxon>
        <taxon>eudicotyledons</taxon>
        <taxon>Gunneridae</taxon>
        <taxon>Pentapetalae</taxon>
        <taxon>rosids</taxon>
        <taxon>malvids</taxon>
        <taxon>Myrtales</taxon>
        <taxon>Lythraceae</taxon>
        <taxon>Trapa</taxon>
    </lineage>
</organism>
<evidence type="ECO:0000313" key="12">
    <source>
        <dbReference type="EMBL" id="KAK4763283.1"/>
    </source>
</evidence>
<evidence type="ECO:0000259" key="10">
    <source>
        <dbReference type="PROSITE" id="PS00623"/>
    </source>
</evidence>
<dbReference type="Pfam" id="PF00732">
    <property type="entry name" value="GMC_oxred_N"/>
    <property type="match status" value="1"/>
</dbReference>
<feature type="domain" description="Glucose-methanol-choline oxidoreductase N-terminal" evidence="10">
    <location>
        <begin position="129"/>
        <end position="152"/>
    </location>
</feature>
<protein>
    <recommendedName>
        <fullName evidence="10 11">Glucose-methanol-choline oxidoreductase N-terminal domain-containing protein</fullName>
    </recommendedName>
</protein>
<evidence type="ECO:0000313" key="13">
    <source>
        <dbReference type="Proteomes" id="UP001346149"/>
    </source>
</evidence>
<dbReference type="GO" id="GO:0016614">
    <property type="term" value="F:oxidoreductase activity, acting on CH-OH group of donors"/>
    <property type="evidence" value="ECO:0007669"/>
    <property type="project" value="InterPro"/>
</dbReference>
<feature type="binding site" evidence="6">
    <location>
        <position position="244"/>
    </location>
    <ligand>
        <name>FAD</name>
        <dbReference type="ChEBI" id="CHEBI:57692"/>
    </ligand>
</feature>
<keyword evidence="5 6" id="KW-0274">FAD</keyword>
<dbReference type="PANTHER" id="PTHR45968">
    <property type="entry name" value="OSJNBA0019K04.7 PROTEIN"/>
    <property type="match status" value="1"/>
</dbReference>